<keyword evidence="1" id="KW-0540">Nuclease</keyword>
<dbReference type="SUPFAM" id="SSF56281">
    <property type="entry name" value="Metallo-hydrolase/oxidoreductase"/>
    <property type="match status" value="1"/>
</dbReference>
<dbReference type="Proteomes" id="UP000317036">
    <property type="component" value="Unassembled WGS sequence"/>
</dbReference>
<dbReference type="PANTHER" id="PTHR43694">
    <property type="entry name" value="RIBONUCLEASE J"/>
    <property type="match status" value="1"/>
</dbReference>
<accession>A0A559KED1</accession>
<gene>
    <name evidence="7" type="ORF">FPZ49_08800</name>
</gene>
<evidence type="ECO:0000256" key="1">
    <source>
        <dbReference type="ARBA" id="ARBA00022839"/>
    </source>
</evidence>
<dbReference type="CDD" id="cd07732">
    <property type="entry name" value="metallo-hydrolase-like_MBL-fold"/>
    <property type="match status" value="1"/>
</dbReference>
<keyword evidence="1" id="KW-0378">Hydrolase</keyword>
<keyword evidence="2" id="KW-0694">RNA-binding</keyword>
<dbReference type="InterPro" id="IPR036866">
    <property type="entry name" value="RibonucZ/Hydroxyglut_hydro"/>
</dbReference>
<keyword evidence="1" id="KW-0269">Exonuclease</keyword>
<dbReference type="InterPro" id="IPR001279">
    <property type="entry name" value="Metallo-B-lactamas"/>
</dbReference>
<dbReference type="Pfam" id="PF12706">
    <property type="entry name" value="Lactamase_B_2"/>
    <property type="match status" value="1"/>
</dbReference>
<feature type="domain" description="Metallo-beta-lactamase" evidence="6">
    <location>
        <begin position="37"/>
        <end position="254"/>
    </location>
</feature>
<dbReference type="AlphaFoldDB" id="A0A559KED1"/>
<dbReference type="Gene3D" id="3.40.50.10710">
    <property type="entry name" value="Metallo-hydrolase/oxidoreductase"/>
    <property type="match status" value="1"/>
</dbReference>
<reference evidence="7 8" key="1">
    <citation type="submission" date="2019-07" db="EMBL/GenBank/DDBJ databases">
        <authorList>
            <person name="Kim J."/>
        </authorList>
    </citation>
    <scope>NUCLEOTIDE SEQUENCE [LARGE SCALE GENOMIC DNA]</scope>
    <source>
        <strain evidence="7 8">JC52</strain>
    </source>
</reference>
<protein>
    <recommendedName>
        <fullName evidence="6">Metallo-beta-lactamase domain-containing protein</fullName>
    </recommendedName>
</protein>
<name>A0A559KED1_9BACL</name>
<dbReference type="PANTHER" id="PTHR43694:SF1">
    <property type="entry name" value="RIBONUCLEASE J"/>
    <property type="match status" value="1"/>
</dbReference>
<comment type="function">
    <text evidence="4">Counteracts the endogenous Pycsar antiviral defense system. Phosphodiesterase that enables metal-dependent hydrolysis of host cyclic nucleotide Pycsar defense signals such as cCMP and cUMP.</text>
</comment>
<proteinExistence type="predicted"/>
<dbReference type="GO" id="GO:0003723">
    <property type="term" value="F:RNA binding"/>
    <property type="evidence" value="ECO:0007669"/>
    <property type="project" value="UniProtKB-KW"/>
</dbReference>
<comment type="catalytic activity">
    <reaction evidence="5">
        <text>3',5'-cyclic UMP + H2O = UMP + H(+)</text>
        <dbReference type="Rhea" id="RHEA:70575"/>
        <dbReference type="ChEBI" id="CHEBI:15377"/>
        <dbReference type="ChEBI" id="CHEBI:15378"/>
        <dbReference type="ChEBI" id="CHEBI:57865"/>
        <dbReference type="ChEBI" id="CHEBI:184387"/>
    </reaction>
    <physiologicalReaction direction="left-to-right" evidence="5">
        <dbReference type="Rhea" id="RHEA:70576"/>
    </physiologicalReaction>
</comment>
<comment type="catalytic activity">
    <reaction evidence="3">
        <text>3',5'-cyclic CMP + H2O = CMP + H(+)</text>
        <dbReference type="Rhea" id="RHEA:72675"/>
        <dbReference type="ChEBI" id="CHEBI:15377"/>
        <dbReference type="ChEBI" id="CHEBI:15378"/>
        <dbReference type="ChEBI" id="CHEBI:58003"/>
        <dbReference type="ChEBI" id="CHEBI:60377"/>
    </reaction>
    <physiologicalReaction direction="left-to-right" evidence="3">
        <dbReference type="Rhea" id="RHEA:72676"/>
    </physiologicalReaction>
</comment>
<comment type="caution">
    <text evidence="7">The sequence shown here is derived from an EMBL/GenBank/DDBJ whole genome shotgun (WGS) entry which is preliminary data.</text>
</comment>
<evidence type="ECO:0000256" key="4">
    <source>
        <dbReference type="ARBA" id="ARBA00034301"/>
    </source>
</evidence>
<evidence type="ECO:0000259" key="6">
    <source>
        <dbReference type="SMART" id="SM00849"/>
    </source>
</evidence>
<organism evidence="7 8">
    <name type="scientific">Paenibacillus cremeus</name>
    <dbReference type="NCBI Taxonomy" id="2163881"/>
    <lineage>
        <taxon>Bacteria</taxon>
        <taxon>Bacillati</taxon>
        <taxon>Bacillota</taxon>
        <taxon>Bacilli</taxon>
        <taxon>Bacillales</taxon>
        <taxon>Paenibacillaceae</taxon>
        <taxon>Paenibacillus</taxon>
    </lineage>
</organism>
<dbReference type="Gene3D" id="3.60.15.10">
    <property type="entry name" value="Ribonuclease Z/Hydroxyacylglutathione hydrolase-like"/>
    <property type="match status" value="1"/>
</dbReference>
<dbReference type="GO" id="GO:0004527">
    <property type="term" value="F:exonuclease activity"/>
    <property type="evidence" value="ECO:0007669"/>
    <property type="project" value="UniProtKB-KW"/>
</dbReference>
<sequence length="454" mass="50718">MFIFSHASKLSMASVVEQVAPNHKATITFYAGTQTIGGTIAAIEYNNHRVVFDFGTDFRPDPETLAALRELNDDNALRIFLEQRLLPKVDGVYPDAQVTAFPGLIGAAEFPIHTAVIISHLHLDHVGGLLCIDPGIDVYMSDKSLELYNVLSEAGDRPFGHERTFNGVPYYKPFFVGDIKITAYPIDHDCYGASAFIIEAGDKRIAYTGDLRIHGVHSRYTFEYIEAAKHADLLITEGVAASFLPDDYELVGSKEFGEDFYAEKDLDRQFLDLFELKKPILFDFYARNIERLRMIIDTASKTDKQLVLSPKHAFLAKKLLGADVRTTDSLTDADYESDRLLINLPFEQFDSCIDKVASGSIYIHSNSEPLGPFDSRWQAFIDALAIRDIELHSLHSSGHGKAEHIQYVIDQIQPKVLMPVHSLKPYKSVGPNQRILPEIGVTYMIDGGDGQANK</sequence>
<evidence type="ECO:0000313" key="8">
    <source>
        <dbReference type="Proteomes" id="UP000317036"/>
    </source>
</evidence>
<evidence type="ECO:0000256" key="5">
    <source>
        <dbReference type="ARBA" id="ARBA00048505"/>
    </source>
</evidence>
<keyword evidence="8" id="KW-1185">Reference proteome</keyword>
<evidence type="ECO:0000256" key="2">
    <source>
        <dbReference type="ARBA" id="ARBA00022884"/>
    </source>
</evidence>
<dbReference type="SMART" id="SM00849">
    <property type="entry name" value="Lactamase_B"/>
    <property type="match status" value="1"/>
</dbReference>
<dbReference type="EMBL" id="VNJI01000008">
    <property type="protein sequence ID" value="TVY10481.1"/>
    <property type="molecule type" value="Genomic_DNA"/>
</dbReference>
<dbReference type="InterPro" id="IPR042173">
    <property type="entry name" value="RNase_J_2"/>
</dbReference>
<evidence type="ECO:0000256" key="3">
    <source>
        <dbReference type="ARBA" id="ARBA00034221"/>
    </source>
</evidence>
<evidence type="ECO:0000313" key="7">
    <source>
        <dbReference type="EMBL" id="TVY10481.1"/>
    </source>
</evidence>